<protein>
    <recommendedName>
        <fullName evidence="3">Protein arginine N-methyltransferase 6</fullName>
        <ecNumber evidence="1">2.1.1.319</ecNumber>
    </recommendedName>
    <alternativeName>
        <fullName evidence="4">Histone-arginine N-methyltransferase PRMT6</fullName>
    </alternativeName>
</protein>
<sequence length="292" mass="32421">MFHHTALCFHLKQAVWNAGKLSNLAAPYSPFHLSEMGYSSCSSSTRTSQGSLEGTEKKFEGKENSTSKKRKLDRNVQDNLYFDSYSDITIHEEMIADTVQTNTYRTGVLRNGSSFQRKVVLDVGEGTGASLPKPGPGKFTSRRAVQSLELYIAPINDLVVEGRLSFWSTMKDMSCMSEFARKCIMNNDITVNLVMVADVFSHPSKFARVVSVLVYHGAAEISEGGIQVRVFWFVCCERDQVVLYLDGPVDVRQDTTVVGEGNMSPSEDTSRHITIHLPEYGSQSETTIDSCA</sequence>
<keyword evidence="7" id="KW-1185">Reference proteome</keyword>
<feature type="compositionally biased region" description="Basic and acidic residues" evidence="5">
    <location>
        <begin position="54"/>
        <end position="66"/>
    </location>
</feature>
<dbReference type="InterPro" id="IPR029063">
    <property type="entry name" value="SAM-dependent_MTases_sf"/>
</dbReference>
<reference evidence="6" key="1">
    <citation type="submission" date="2020-07" db="EMBL/GenBank/DDBJ databases">
        <title>A long reads based de novo assembly of the rainbow trout Arlee double haploid line genome.</title>
        <authorList>
            <person name="Gao G."/>
            <person name="Palti Y."/>
        </authorList>
    </citation>
    <scope>NUCLEOTIDE SEQUENCE [LARGE SCALE GENOMIC DNA]</scope>
</reference>
<feature type="region of interest" description="Disordered" evidence="5">
    <location>
        <begin position="44"/>
        <end position="70"/>
    </location>
</feature>
<evidence type="ECO:0000256" key="3">
    <source>
        <dbReference type="ARBA" id="ARBA00040406"/>
    </source>
</evidence>
<name>A0A8C7QJG8_ONCMY</name>
<reference evidence="6" key="2">
    <citation type="submission" date="2025-08" db="UniProtKB">
        <authorList>
            <consortium name="Ensembl"/>
        </authorList>
    </citation>
    <scope>IDENTIFICATION</scope>
</reference>
<accession>A0A8C7QJG8</accession>
<dbReference type="AlphaFoldDB" id="A0A8C7QJG8"/>
<proteinExistence type="predicted"/>
<dbReference type="PANTHER" id="PTHR11006:SF73">
    <property type="entry name" value="PROTEIN ARGININE N-METHYLTRANSFERASE 6"/>
    <property type="match status" value="1"/>
</dbReference>
<dbReference type="Gene3D" id="3.40.50.150">
    <property type="entry name" value="Vaccinia Virus protein VP39"/>
    <property type="match status" value="1"/>
</dbReference>
<dbReference type="InterPro" id="IPR025799">
    <property type="entry name" value="Arg_MeTrfase"/>
</dbReference>
<evidence type="ECO:0000256" key="2">
    <source>
        <dbReference type="ARBA" id="ARBA00022691"/>
    </source>
</evidence>
<evidence type="ECO:0000256" key="5">
    <source>
        <dbReference type="SAM" id="MobiDB-lite"/>
    </source>
</evidence>
<evidence type="ECO:0000256" key="1">
    <source>
        <dbReference type="ARBA" id="ARBA00011925"/>
    </source>
</evidence>
<evidence type="ECO:0000313" key="7">
    <source>
        <dbReference type="Proteomes" id="UP000694395"/>
    </source>
</evidence>
<dbReference type="Gene3D" id="2.70.160.11">
    <property type="entry name" value="Hnrnp arginine n-methyltransferase1"/>
    <property type="match status" value="1"/>
</dbReference>
<reference evidence="6" key="3">
    <citation type="submission" date="2025-09" db="UniProtKB">
        <authorList>
            <consortium name="Ensembl"/>
        </authorList>
    </citation>
    <scope>IDENTIFICATION</scope>
</reference>
<organism evidence="6 7">
    <name type="scientific">Oncorhynchus mykiss</name>
    <name type="common">Rainbow trout</name>
    <name type="synonym">Salmo gairdneri</name>
    <dbReference type="NCBI Taxonomy" id="8022"/>
    <lineage>
        <taxon>Eukaryota</taxon>
        <taxon>Metazoa</taxon>
        <taxon>Chordata</taxon>
        <taxon>Craniata</taxon>
        <taxon>Vertebrata</taxon>
        <taxon>Euteleostomi</taxon>
        <taxon>Actinopterygii</taxon>
        <taxon>Neopterygii</taxon>
        <taxon>Teleostei</taxon>
        <taxon>Protacanthopterygii</taxon>
        <taxon>Salmoniformes</taxon>
        <taxon>Salmonidae</taxon>
        <taxon>Salmoninae</taxon>
        <taxon>Oncorhynchus</taxon>
    </lineage>
</organism>
<dbReference type="GO" id="GO:0035242">
    <property type="term" value="F:protein-arginine omega-N asymmetric methyltransferase activity"/>
    <property type="evidence" value="ECO:0007669"/>
    <property type="project" value="UniProtKB-EC"/>
</dbReference>
<dbReference type="PANTHER" id="PTHR11006">
    <property type="entry name" value="PROTEIN ARGININE N-METHYLTRANSFERASE"/>
    <property type="match status" value="1"/>
</dbReference>
<evidence type="ECO:0000313" key="6">
    <source>
        <dbReference type="Ensembl" id="ENSOMYP00000038256.2"/>
    </source>
</evidence>
<evidence type="ECO:0000256" key="4">
    <source>
        <dbReference type="ARBA" id="ARBA00042685"/>
    </source>
</evidence>
<dbReference type="SUPFAM" id="SSF53335">
    <property type="entry name" value="S-adenosyl-L-methionine-dependent methyltransferases"/>
    <property type="match status" value="1"/>
</dbReference>
<dbReference type="GO" id="GO:0042054">
    <property type="term" value="F:histone methyltransferase activity"/>
    <property type="evidence" value="ECO:0007669"/>
    <property type="project" value="TreeGrafter"/>
</dbReference>
<dbReference type="Proteomes" id="UP000694395">
    <property type="component" value="Chromosome 15"/>
</dbReference>
<keyword evidence="2" id="KW-0949">S-adenosyl-L-methionine</keyword>
<dbReference type="EC" id="2.1.1.319" evidence="1"/>
<dbReference type="Ensembl" id="ENSOMYT00000041791.2">
    <property type="protein sequence ID" value="ENSOMYP00000038256.2"/>
    <property type="gene ID" value="ENSOMYG00000017747.2"/>
</dbReference>